<sequence length="524" mass="62151">MKLRWYIIYLTILLYLFYQIDSISGPQTAEEEFLNEQFENKVSNLNLVNYYSKYSGLVPRHERTSSSLLYGLVYIYTRHLVYRKTKYFGPLRYGLNSDDMHITLYNFVNNIRFHIPTQKTYLQERQKKTRKLRRRYLYWLWHRWRYLMTAKERMPILVQDSDLTILPIDPLERVFSYAIDIIELSTPYYLELVYCMYQGIRPYINGLLASYSLQDLIGASLYSIGSGGKFKIYYCNQAVNMWSDDQIVPHTESICNIMNTCLEKKEFRNKISIKPLVETYIRRIDNLYQKKKFIGPDTARKYATNAFFSIVKIFHNFQTHKRPDYIEKLFVIIRAARYMIYANELLLRSGFKKKPIFKSAFVSDLIQYTVYRTDPVSMMRYCIKYSLLERFKLRKKMGIAIIEEACAHTLSFGFIDDTGKLPSKLTRAQARQIVNKHFSDLQNTHRNNSSDLITLKPETSSNSIDNRESIDNIRQKIRAIQEEIVENQEDTSDKSIGIDVVDLDNNNEDNLNIWDKVINQEFIE</sequence>
<gene>
    <name evidence="2" type="ORF">cand_034850</name>
</gene>
<protein>
    <submittedName>
        <fullName evidence="2">Uncharacterized protein</fullName>
    </submittedName>
</protein>
<name>A0A1J4MYU9_9CRYT</name>
<dbReference type="GeneID" id="92367669"/>
<keyword evidence="1" id="KW-0732">Signal</keyword>
<evidence type="ECO:0000313" key="3">
    <source>
        <dbReference type="Proteomes" id="UP000186804"/>
    </source>
</evidence>
<dbReference type="AlphaFoldDB" id="A0A1J4MYU9"/>
<dbReference type="OrthoDB" id="338682at2759"/>
<organism evidence="2 3">
    <name type="scientific">Cryptosporidium andersoni</name>
    <dbReference type="NCBI Taxonomy" id="117008"/>
    <lineage>
        <taxon>Eukaryota</taxon>
        <taxon>Sar</taxon>
        <taxon>Alveolata</taxon>
        <taxon>Apicomplexa</taxon>
        <taxon>Conoidasida</taxon>
        <taxon>Coccidia</taxon>
        <taxon>Eucoccidiorida</taxon>
        <taxon>Eimeriorina</taxon>
        <taxon>Cryptosporidiidae</taxon>
        <taxon>Cryptosporidium</taxon>
    </lineage>
</organism>
<feature type="signal peptide" evidence="1">
    <location>
        <begin position="1"/>
        <end position="22"/>
    </location>
</feature>
<feature type="chain" id="PRO_5013334933" evidence="1">
    <location>
        <begin position="23"/>
        <end position="524"/>
    </location>
</feature>
<dbReference type="VEuPathDB" id="CryptoDB:cand_034850"/>
<reference evidence="2 3" key="1">
    <citation type="submission" date="2016-10" db="EMBL/GenBank/DDBJ databases">
        <title>Reductive evolution of mitochondrial metabolism and differential evolution of invasion-related proteins in Cryptosporidium.</title>
        <authorList>
            <person name="Liu S."/>
            <person name="Roellig D.M."/>
            <person name="Guo Y."/>
            <person name="Li N."/>
            <person name="Frace M.A."/>
            <person name="Tang K."/>
            <person name="Zhang L."/>
            <person name="Feng Y."/>
            <person name="Xiao L."/>
        </authorList>
    </citation>
    <scope>NUCLEOTIDE SEQUENCE [LARGE SCALE GENOMIC DNA]</scope>
    <source>
        <strain evidence="2">30847</strain>
    </source>
</reference>
<proteinExistence type="predicted"/>
<dbReference type="EMBL" id="LRBS01000003">
    <property type="protein sequence ID" value="OII78260.1"/>
    <property type="molecule type" value="Genomic_DNA"/>
</dbReference>
<dbReference type="RefSeq" id="XP_067070106.1">
    <property type="nucleotide sequence ID" value="XM_067213711.1"/>
</dbReference>
<keyword evidence="3" id="KW-1185">Reference proteome</keyword>
<accession>A0A1J4MYU9</accession>
<evidence type="ECO:0000256" key="1">
    <source>
        <dbReference type="SAM" id="SignalP"/>
    </source>
</evidence>
<comment type="caution">
    <text evidence="2">The sequence shown here is derived from an EMBL/GenBank/DDBJ whole genome shotgun (WGS) entry which is preliminary data.</text>
</comment>
<dbReference type="Proteomes" id="UP000186804">
    <property type="component" value="Unassembled WGS sequence"/>
</dbReference>
<evidence type="ECO:0000313" key="2">
    <source>
        <dbReference type="EMBL" id="OII78260.1"/>
    </source>
</evidence>